<organism evidence="1">
    <name type="scientific">Anguilla anguilla</name>
    <name type="common">European freshwater eel</name>
    <name type="synonym">Muraena anguilla</name>
    <dbReference type="NCBI Taxonomy" id="7936"/>
    <lineage>
        <taxon>Eukaryota</taxon>
        <taxon>Metazoa</taxon>
        <taxon>Chordata</taxon>
        <taxon>Craniata</taxon>
        <taxon>Vertebrata</taxon>
        <taxon>Euteleostomi</taxon>
        <taxon>Actinopterygii</taxon>
        <taxon>Neopterygii</taxon>
        <taxon>Teleostei</taxon>
        <taxon>Anguilliformes</taxon>
        <taxon>Anguillidae</taxon>
        <taxon>Anguilla</taxon>
    </lineage>
</organism>
<reference evidence="1" key="1">
    <citation type="submission" date="2014-11" db="EMBL/GenBank/DDBJ databases">
        <authorList>
            <person name="Amaro Gonzalez C."/>
        </authorList>
    </citation>
    <scope>NUCLEOTIDE SEQUENCE</scope>
</reference>
<evidence type="ECO:0000313" key="1">
    <source>
        <dbReference type="EMBL" id="JAH76030.1"/>
    </source>
</evidence>
<name>A0A0E9VEZ6_ANGAN</name>
<reference evidence="1" key="2">
    <citation type="journal article" date="2015" name="Fish Shellfish Immunol.">
        <title>Early steps in the European eel (Anguilla anguilla)-Vibrio vulnificus interaction in the gills: Role of the RtxA13 toxin.</title>
        <authorList>
            <person name="Callol A."/>
            <person name="Pajuelo D."/>
            <person name="Ebbesson L."/>
            <person name="Teles M."/>
            <person name="MacKenzie S."/>
            <person name="Amaro C."/>
        </authorList>
    </citation>
    <scope>NUCLEOTIDE SEQUENCE</scope>
</reference>
<proteinExistence type="predicted"/>
<dbReference type="AlphaFoldDB" id="A0A0E9VEZ6"/>
<sequence length="46" mass="5267">MRAVYTFRAGTHVNMKKTLLTFNTRRTAHIPEILGGQKYGRMLSVT</sequence>
<dbReference type="EMBL" id="GBXM01032547">
    <property type="protein sequence ID" value="JAH76030.1"/>
    <property type="molecule type" value="Transcribed_RNA"/>
</dbReference>
<accession>A0A0E9VEZ6</accession>
<protein>
    <submittedName>
        <fullName evidence="1">Uncharacterized protein</fullName>
    </submittedName>
</protein>